<protein>
    <submittedName>
        <fullName evidence="1">Uncharacterized protein</fullName>
    </submittedName>
</protein>
<dbReference type="EMBL" id="LATX01002157">
    <property type="protein sequence ID" value="KTB33613.1"/>
    <property type="molecule type" value="Genomic_DNA"/>
</dbReference>
<dbReference type="Proteomes" id="UP000054988">
    <property type="component" value="Unassembled WGS sequence"/>
</dbReference>
<proteinExistence type="predicted"/>
<reference evidence="1 2" key="1">
    <citation type="submission" date="2015-12" db="EMBL/GenBank/DDBJ databases">
        <title>Draft genome sequence of Moniliophthora roreri, the causal agent of frosty pod rot of cacao.</title>
        <authorList>
            <person name="Aime M.C."/>
            <person name="Diaz-Valderrama J.R."/>
            <person name="Kijpornyongpan T."/>
            <person name="Phillips-Mora W."/>
        </authorList>
    </citation>
    <scope>NUCLEOTIDE SEQUENCE [LARGE SCALE GENOMIC DNA]</scope>
    <source>
        <strain evidence="1 2">MCA 2952</strain>
    </source>
</reference>
<organism evidence="1 2">
    <name type="scientific">Moniliophthora roreri</name>
    <name type="common">Frosty pod rot fungus</name>
    <name type="synonym">Monilia roreri</name>
    <dbReference type="NCBI Taxonomy" id="221103"/>
    <lineage>
        <taxon>Eukaryota</taxon>
        <taxon>Fungi</taxon>
        <taxon>Dikarya</taxon>
        <taxon>Basidiomycota</taxon>
        <taxon>Agaricomycotina</taxon>
        <taxon>Agaricomycetes</taxon>
        <taxon>Agaricomycetidae</taxon>
        <taxon>Agaricales</taxon>
        <taxon>Marasmiineae</taxon>
        <taxon>Marasmiaceae</taxon>
        <taxon>Moniliophthora</taxon>
    </lineage>
</organism>
<name>A0A0W0FB95_MONRR</name>
<dbReference type="AlphaFoldDB" id="A0A0W0FB95"/>
<sequence>MERMTFLDYAPNTKGYRRLSILA</sequence>
<evidence type="ECO:0000313" key="2">
    <source>
        <dbReference type="Proteomes" id="UP000054988"/>
    </source>
</evidence>
<evidence type="ECO:0000313" key="1">
    <source>
        <dbReference type="EMBL" id="KTB33613.1"/>
    </source>
</evidence>
<gene>
    <name evidence="1" type="ORF">WG66_13808</name>
</gene>
<accession>A0A0W0FB95</accession>
<comment type="caution">
    <text evidence="1">The sequence shown here is derived from an EMBL/GenBank/DDBJ whole genome shotgun (WGS) entry which is preliminary data.</text>
</comment>